<keyword evidence="2" id="KW-1133">Transmembrane helix</keyword>
<gene>
    <name evidence="3" type="ORF">AA314_00867</name>
</gene>
<keyword evidence="2" id="KW-0812">Transmembrane</keyword>
<dbReference type="InterPro" id="IPR011754">
    <property type="entry name" value="Mxa_paralog_2268"/>
</dbReference>
<dbReference type="Pfam" id="PF09544">
    <property type="entry name" value="DUF2381"/>
    <property type="match status" value="1"/>
</dbReference>
<dbReference type="EMBL" id="CP011509">
    <property type="protein sequence ID" value="AKI99240.1"/>
    <property type="molecule type" value="Genomic_DNA"/>
</dbReference>
<reference evidence="3 4" key="1">
    <citation type="submission" date="2015-05" db="EMBL/GenBank/DDBJ databases">
        <title>Genome assembly of Archangium gephyra DSM 2261.</title>
        <authorList>
            <person name="Sharma G."/>
            <person name="Subramanian S."/>
        </authorList>
    </citation>
    <scope>NUCLEOTIDE SEQUENCE [LARGE SCALE GENOMIC DNA]</scope>
    <source>
        <strain evidence="3 4">DSM 2261</strain>
    </source>
</reference>
<dbReference type="AlphaFoldDB" id="A0AAC8Q1R7"/>
<dbReference type="KEGG" id="age:AA314_00867"/>
<dbReference type="Proteomes" id="UP000035579">
    <property type="component" value="Chromosome"/>
</dbReference>
<proteinExistence type="predicted"/>
<organism evidence="3 4">
    <name type="scientific">Archangium gephyra</name>
    <dbReference type="NCBI Taxonomy" id="48"/>
    <lineage>
        <taxon>Bacteria</taxon>
        <taxon>Pseudomonadati</taxon>
        <taxon>Myxococcota</taxon>
        <taxon>Myxococcia</taxon>
        <taxon>Myxococcales</taxon>
        <taxon>Cystobacterineae</taxon>
        <taxon>Archangiaceae</taxon>
        <taxon>Archangium</taxon>
    </lineage>
</organism>
<name>A0AAC8Q1R7_9BACT</name>
<evidence type="ECO:0000256" key="1">
    <source>
        <dbReference type="SAM" id="MobiDB-lite"/>
    </source>
</evidence>
<evidence type="ECO:0000256" key="2">
    <source>
        <dbReference type="SAM" id="Phobius"/>
    </source>
</evidence>
<evidence type="ECO:0000313" key="4">
    <source>
        <dbReference type="Proteomes" id="UP000035579"/>
    </source>
</evidence>
<keyword evidence="2" id="KW-0472">Membrane</keyword>
<protein>
    <submittedName>
        <fullName evidence="3">Uncharacterized protein</fullName>
    </submittedName>
</protein>
<feature type="transmembrane region" description="Helical" evidence="2">
    <location>
        <begin position="272"/>
        <end position="290"/>
    </location>
</feature>
<evidence type="ECO:0000313" key="3">
    <source>
        <dbReference type="EMBL" id="AKI99240.1"/>
    </source>
</evidence>
<accession>A0AAC8Q1R7</accession>
<feature type="region of interest" description="Disordered" evidence="1">
    <location>
        <begin position="209"/>
        <end position="235"/>
    </location>
</feature>
<sequence length="317" mass="34215">MAARTATRIRFDTALDAERTRLEDGLGRFEPLLVGNGFLVVTPREELPGGEHVTLRVVLSDGTEVPFVLATSDSEVDVQVRVSRYEPPMRGRVEAPTVVSAVWRERVWGPRGAGVEWPERRRSRRDEGRAGRLAESMLVLAARSGPLPPPVPGTGLEVERRVFHAGGLSGFVVRVRNPDPLRSWEPGDVRVRHADGGGEVEVLALRMGPGSLPPGGGDGSSSSRRHCPRTGRPGSSWSCGVGWASRCESAVCAVVSPEDVMKMNKKTYWRRWMLALGAAAALAGGAAYAMQKECWQCSPCGSSSDGGYLMCCDVYAC</sequence>